<dbReference type="PANTHER" id="PTHR43591:SF24">
    <property type="entry name" value="2-METHOXY-6-POLYPRENYL-1,4-BENZOQUINOL METHYLASE, MITOCHONDRIAL"/>
    <property type="match status" value="1"/>
</dbReference>
<protein>
    <submittedName>
        <fullName evidence="2">Methyltransferase domain-containing protein</fullName>
    </submittedName>
</protein>
<dbReference type="SUPFAM" id="SSF53335">
    <property type="entry name" value="S-adenosyl-L-methionine-dependent methyltransferases"/>
    <property type="match status" value="1"/>
</dbReference>
<evidence type="ECO:0000313" key="2">
    <source>
        <dbReference type="EMBL" id="TVT52780.1"/>
    </source>
</evidence>
<reference evidence="2 3" key="1">
    <citation type="submission" date="2019-07" db="EMBL/GenBank/DDBJ databases">
        <authorList>
            <person name="Duangmal K."/>
            <person name="Teo W.F.A."/>
        </authorList>
    </citation>
    <scope>NUCLEOTIDE SEQUENCE [LARGE SCALE GENOMIC DNA]</scope>
    <source>
        <strain evidence="2 3">TBRC 6029</strain>
    </source>
</reference>
<dbReference type="InterPro" id="IPR041698">
    <property type="entry name" value="Methyltransf_25"/>
</dbReference>
<dbReference type="RefSeq" id="WP_144587669.1">
    <property type="nucleotide sequence ID" value="NZ_VJWX01000097.1"/>
</dbReference>
<keyword evidence="2" id="KW-0808">Transferase</keyword>
<sequence>MTAIPAVDSSNTDQFRSWDGAGGAFWAERAERFDQGIAGYHGELVKAAGLRRDSVVLDIGCGSGQVTRDAARIASEGSALGVDLSSPLLELARTLAAKDQLANATFVQADAQVHDFGESRFDVAVSRHGTMFFGDHQAAFANIARALKPGGRFVQLTWQALDRNEGIRTFRTIASGGRELPPPPPGAPSPFSLSDPGRVRRLLGGAGFTDVSMTGLTVPMYYGRDVDDAFDFVAHQFASAFGQLDGESRARALDTLKADLAAHLTDRGVLYSAAHWLIHARRA</sequence>
<keyword evidence="3" id="KW-1185">Reference proteome</keyword>
<dbReference type="InterPro" id="IPR029063">
    <property type="entry name" value="SAM-dependent_MTases_sf"/>
</dbReference>
<dbReference type="AlphaFoldDB" id="A0A558CVI4"/>
<dbReference type="PANTHER" id="PTHR43591">
    <property type="entry name" value="METHYLTRANSFERASE"/>
    <property type="match status" value="1"/>
</dbReference>
<accession>A0A558CVI4</accession>
<dbReference type="EMBL" id="VJWX01000097">
    <property type="protein sequence ID" value="TVT52780.1"/>
    <property type="molecule type" value="Genomic_DNA"/>
</dbReference>
<dbReference type="OrthoDB" id="9777638at2"/>
<gene>
    <name evidence="2" type="ORF">FNH05_12555</name>
</gene>
<proteinExistence type="predicted"/>
<name>A0A558CVI4_9PSEU</name>
<evidence type="ECO:0000259" key="1">
    <source>
        <dbReference type="Pfam" id="PF13649"/>
    </source>
</evidence>
<dbReference type="GO" id="GO:0008168">
    <property type="term" value="F:methyltransferase activity"/>
    <property type="evidence" value="ECO:0007669"/>
    <property type="project" value="UniProtKB-KW"/>
</dbReference>
<dbReference type="Proteomes" id="UP000320011">
    <property type="component" value="Unassembled WGS sequence"/>
</dbReference>
<evidence type="ECO:0000313" key="3">
    <source>
        <dbReference type="Proteomes" id="UP000320011"/>
    </source>
</evidence>
<dbReference type="CDD" id="cd02440">
    <property type="entry name" value="AdoMet_MTases"/>
    <property type="match status" value="1"/>
</dbReference>
<dbReference type="GO" id="GO:0032259">
    <property type="term" value="P:methylation"/>
    <property type="evidence" value="ECO:0007669"/>
    <property type="project" value="UniProtKB-KW"/>
</dbReference>
<feature type="domain" description="Methyltransferase" evidence="1">
    <location>
        <begin position="56"/>
        <end position="151"/>
    </location>
</feature>
<comment type="caution">
    <text evidence="2">The sequence shown here is derived from an EMBL/GenBank/DDBJ whole genome shotgun (WGS) entry which is preliminary data.</text>
</comment>
<dbReference type="Gene3D" id="3.40.50.150">
    <property type="entry name" value="Vaccinia Virus protein VP39"/>
    <property type="match status" value="1"/>
</dbReference>
<keyword evidence="2" id="KW-0489">Methyltransferase</keyword>
<organism evidence="2 3">
    <name type="scientific">Amycolatopsis rhizosphaerae</name>
    <dbReference type="NCBI Taxonomy" id="2053003"/>
    <lineage>
        <taxon>Bacteria</taxon>
        <taxon>Bacillati</taxon>
        <taxon>Actinomycetota</taxon>
        <taxon>Actinomycetes</taxon>
        <taxon>Pseudonocardiales</taxon>
        <taxon>Pseudonocardiaceae</taxon>
        <taxon>Amycolatopsis</taxon>
    </lineage>
</organism>
<dbReference type="Pfam" id="PF13649">
    <property type="entry name" value="Methyltransf_25"/>
    <property type="match status" value="1"/>
</dbReference>
<reference evidence="2 3" key="2">
    <citation type="submission" date="2019-08" db="EMBL/GenBank/DDBJ databases">
        <title>Amycolatopsis acidicola sp. nov., isolated from peat swamp forest soil.</title>
        <authorList>
            <person name="Srisuk N."/>
        </authorList>
    </citation>
    <scope>NUCLEOTIDE SEQUENCE [LARGE SCALE GENOMIC DNA]</scope>
    <source>
        <strain evidence="2 3">TBRC 6029</strain>
    </source>
</reference>